<feature type="region of interest" description="Disordered" evidence="1">
    <location>
        <begin position="1"/>
        <end position="32"/>
    </location>
</feature>
<proteinExistence type="predicted"/>
<name>A0ABQ0KUI5_MYCCL</name>
<feature type="compositionally biased region" description="Low complexity" evidence="1">
    <location>
        <begin position="8"/>
        <end position="22"/>
    </location>
</feature>
<feature type="compositionally biased region" description="Basic and acidic residues" evidence="1">
    <location>
        <begin position="355"/>
        <end position="372"/>
    </location>
</feature>
<keyword evidence="3" id="KW-1185">Reference proteome</keyword>
<evidence type="ECO:0000313" key="2">
    <source>
        <dbReference type="EMBL" id="GAT42481.1"/>
    </source>
</evidence>
<dbReference type="PANTHER" id="PTHR33096">
    <property type="entry name" value="CXC2 DOMAIN-CONTAINING PROTEIN"/>
    <property type="match status" value="1"/>
</dbReference>
<accession>A0ABQ0KUI5</accession>
<dbReference type="Proteomes" id="UP000815677">
    <property type="component" value="Unassembled WGS sequence"/>
</dbReference>
<reference evidence="2" key="1">
    <citation type="submission" date="2014-09" db="EMBL/GenBank/DDBJ databases">
        <title>Genome sequence of the luminous mushroom Mycena chlorophos for searching fungal bioluminescence genes.</title>
        <authorList>
            <person name="Tanaka Y."/>
            <person name="Kasuga D."/>
            <person name="Oba Y."/>
            <person name="Hase S."/>
            <person name="Sato K."/>
            <person name="Oba Y."/>
            <person name="Sakakibara Y."/>
        </authorList>
    </citation>
    <scope>NUCLEOTIDE SEQUENCE</scope>
</reference>
<evidence type="ECO:0000256" key="1">
    <source>
        <dbReference type="SAM" id="MobiDB-lite"/>
    </source>
</evidence>
<dbReference type="Pfam" id="PF18758">
    <property type="entry name" value="KDZ"/>
    <property type="match status" value="1"/>
</dbReference>
<feature type="compositionally biased region" description="Low complexity" evidence="1">
    <location>
        <begin position="373"/>
        <end position="393"/>
    </location>
</feature>
<gene>
    <name evidence="2" type="ORF">MCHLO_00194</name>
</gene>
<feature type="non-terminal residue" evidence="2">
    <location>
        <position position="1"/>
    </location>
</feature>
<feature type="region of interest" description="Disordered" evidence="1">
    <location>
        <begin position="355"/>
        <end position="399"/>
    </location>
</feature>
<dbReference type="InterPro" id="IPR040521">
    <property type="entry name" value="KDZ"/>
</dbReference>
<organism evidence="2 3">
    <name type="scientific">Mycena chlorophos</name>
    <name type="common">Agaric fungus</name>
    <name type="synonym">Agaricus chlorophos</name>
    <dbReference type="NCBI Taxonomy" id="658473"/>
    <lineage>
        <taxon>Eukaryota</taxon>
        <taxon>Fungi</taxon>
        <taxon>Dikarya</taxon>
        <taxon>Basidiomycota</taxon>
        <taxon>Agaricomycotina</taxon>
        <taxon>Agaricomycetes</taxon>
        <taxon>Agaricomycetidae</taxon>
        <taxon>Agaricales</taxon>
        <taxon>Marasmiineae</taxon>
        <taxon>Mycenaceae</taxon>
        <taxon>Mycena</taxon>
    </lineage>
</organism>
<feature type="compositionally biased region" description="Polar residues" evidence="1">
    <location>
        <begin position="23"/>
        <end position="32"/>
    </location>
</feature>
<evidence type="ECO:0008006" key="4">
    <source>
        <dbReference type="Google" id="ProtNLM"/>
    </source>
</evidence>
<dbReference type="PANTHER" id="PTHR33096:SF1">
    <property type="entry name" value="CXC1-LIKE CYSTEINE CLUSTER ASSOCIATED WITH KDZ TRANSPOSASES DOMAIN-CONTAINING PROTEIN"/>
    <property type="match status" value="1"/>
</dbReference>
<protein>
    <recommendedName>
        <fullName evidence="4">CxC2-like cysteine cluster KDZ transposase-associated domain-containing protein</fullName>
    </recommendedName>
</protein>
<evidence type="ECO:0000313" key="3">
    <source>
        <dbReference type="Proteomes" id="UP000815677"/>
    </source>
</evidence>
<feature type="non-terminal residue" evidence="2">
    <location>
        <position position="870"/>
    </location>
</feature>
<dbReference type="EMBL" id="DF838002">
    <property type="protein sequence ID" value="GAT42481.1"/>
    <property type="molecule type" value="Genomic_DNA"/>
</dbReference>
<sequence>MARKKKTGGVSSSYSISYGSGSTQKHSVTKTSAQLKLEAQRQAEVFASMTFTQRQELLGAGLYDIEMGEAPDEYDAHDDDPEHWRPLDADEAQALEQPPPGEEGYYHSAAGKEAEFHQILSTCTSHRGDPRRRTMRIQEAVDAWRVSMPRLCGAYMDLKLGGPVSAEGAMEPWSIDVIGFDEFGPRVFSHSPGAQFTNESLIRHGYLGASPDRVSRAFPIRTLEIYRQIHRVCPRYTIDTFAKTLTNLHANPRIKNLTEQLSATYDAYLEIMRQVDARVDAALGRNPEWYTQTVCPPCLYKTEFEDPLKYSFLASMDGNSSLKLVDSSFRAGTVRPDDRASTSFRRLSNKEVDVFKDEKAKTKGKGKERASDSEPSASAPAPGDASPADGSASINPETAPNTEDVAWLNELELSPEELDDVGKSVNVCVERWKAAGPEARKKMFALFAVSGIFLSVCRHGHVLLMCDMVRSGELMKYPLAIVKGLLDRYGEGIELGYDIMCAFFKTLLKSSLGGKVVAMRLSGVVPAFHGHAHNRPCQLGWHPLHQEGVGLEDFEECERTFSQSNHLAACTRFATPFHRQQQIDEHFFFHDLDKHAASGTFIFNNYRQALEKIASERARLRVIEVATGTTAADYDRDHQTEIKYFQALQHEPPEIQWKADYLELLLKLKQSETAATEHRKLGLAQSRNTDSEYDETAIKKIETRYRTTWKRYQTAQEATLLFEEEHSIAKRWTVESPEYQEASELMSQREYRVAVADLERLAVSRLLEFTKIYMSGVSYKLRDKISNSMRARVDALHRAHTRYTSAAKALNRTPIPWTDILKPTTLAQFDLLRETRQDVRDEPWTRPERREARILHFGILRAKEEIRRLN</sequence>